<protein>
    <submittedName>
        <fullName evidence="2">Uncharacterized protein</fullName>
    </submittedName>
</protein>
<dbReference type="AlphaFoldDB" id="A0A381PNA4"/>
<organism evidence="2">
    <name type="scientific">marine metagenome</name>
    <dbReference type="NCBI Taxonomy" id="408172"/>
    <lineage>
        <taxon>unclassified sequences</taxon>
        <taxon>metagenomes</taxon>
        <taxon>ecological metagenomes</taxon>
    </lineage>
</organism>
<accession>A0A381PNA4</accession>
<feature type="non-terminal residue" evidence="2">
    <location>
        <position position="1"/>
    </location>
</feature>
<keyword evidence="1" id="KW-1133">Transmembrane helix</keyword>
<sequence length="349" mass="38602">VAIFGFALYRLKQQLRRICLHGMLTLFTVVLPFGAYSADPSAPNHLTVKGQVKLSSGAETSPEGLDVILLKFVLSPEGEVTPAGPQGRVKTNSGGEFEFLKVKQDLRAGYQLGTRVEGELYSSKIFFMKAGETLIETNIIIPGISTAVEKLETSQVSLVIESGLGAVTVTEVLVFRNSTADKIDTSTRPLVQKLPAGIENFRMMDSKSGNSMKHQLEKNVLKIAYIFPKGSTQIIYQYILPAWFGGLEINREFEHSLDVIGVFTPIERLQIKSDELIFSGKQNLNETTFLSWKNKASASNRLNFKISNVPTTSLQYAGVSVIILVLLFSTVALFYRQRLTKKNKNMVAL</sequence>
<keyword evidence="1" id="KW-0472">Membrane</keyword>
<dbReference type="EMBL" id="UINC01001029">
    <property type="protein sequence ID" value="SUZ68094.1"/>
    <property type="molecule type" value="Genomic_DNA"/>
</dbReference>
<evidence type="ECO:0000256" key="1">
    <source>
        <dbReference type="SAM" id="Phobius"/>
    </source>
</evidence>
<evidence type="ECO:0000313" key="2">
    <source>
        <dbReference type="EMBL" id="SUZ68094.1"/>
    </source>
</evidence>
<proteinExistence type="predicted"/>
<keyword evidence="1" id="KW-0812">Transmembrane</keyword>
<name>A0A381PNA4_9ZZZZ</name>
<gene>
    <name evidence="2" type="ORF">METZ01_LOCUS20948</name>
</gene>
<feature type="transmembrane region" description="Helical" evidence="1">
    <location>
        <begin position="314"/>
        <end position="335"/>
    </location>
</feature>
<reference evidence="2" key="1">
    <citation type="submission" date="2018-05" db="EMBL/GenBank/DDBJ databases">
        <authorList>
            <person name="Lanie J.A."/>
            <person name="Ng W.-L."/>
            <person name="Kazmierczak K.M."/>
            <person name="Andrzejewski T.M."/>
            <person name="Davidsen T.M."/>
            <person name="Wayne K.J."/>
            <person name="Tettelin H."/>
            <person name="Glass J.I."/>
            <person name="Rusch D."/>
            <person name="Podicherti R."/>
            <person name="Tsui H.-C.T."/>
            <person name="Winkler M.E."/>
        </authorList>
    </citation>
    <scope>NUCLEOTIDE SEQUENCE</scope>
</reference>